<gene>
    <name evidence="4" type="primary">cobK</name>
    <name evidence="4" type="ORF">ERS075579_03828</name>
</gene>
<comment type="pathway">
    <text evidence="1">Cofactor biosynthesis; adenosylcobalamin biosynthesis.</text>
</comment>
<dbReference type="Pfam" id="PF02571">
    <property type="entry name" value="CbiJ"/>
    <property type="match status" value="1"/>
</dbReference>
<dbReference type="EC" id="1.3.1.54" evidence="4"/>
<protein>
    <submittedName>
        <fullName evidence="4">Precorrin-6A reductase</fullName>
        <ecNumber evidence="4">1.3.1.54</ecNumber>
    </submittedName>
</protein>
<dbReference type="PANTHER" id="PTHR36925">
    <property type="entry name" value="COBALT-PRECORRIN-6A REDUCTASE"/>
    <property type="match status" value="1"/>
</dbReference>
<organism evidence="4 5">
    <name type="scientific">Mycobacteroides abscessus</name>
    <dbReference type="NCBI Taxonomy" id="36809"/>
    <lineage>
        <taxon>Bacteria</taxon>
        <taxon>Bacillati</taxon>
        <taxon>Actinomycetota</taxon>
        <taxon>Actinomycetes</taxon>
        <taxon>Mycobacteriales</taxon>
        <taxon>Mycobacteriaceae</taxon>
        <taxon>Mycobacteroides</taxon>
    </lineage>
</organism>
<sequence length="249" mass="26443">MPALRRVLILGGSAEARELAERLAPRFDVTTSLAGRVNNPAVPAGALRIGGFGGEVGLRKWLLDNAIDVVVDATHPFAATITENAAAACARLGIPHLIVRRPPWPAGDATVVSSAAEAKDAVVARGFSRVFLTSGRSSVGAFLFSDAWFLIRVVEPMSADELPERHHLLLSRGPYTVAEETELMRQYEIEVLVTKNSGGTMTSAKLEAAAALGIPVVMIDRPALPENVSTVSTVDAAQQWVTERDNAGV</sequence>
<dbReference type="EMBL" id="CSWP01000008">
    <property type="protein sequence ID" value="CPV65400.1"/>
    <property type="molecule type" value="Genomic_DNA"/>
</dbReference>
<dbReference type="Proteomes" id="UP000045782">
    <property type="component" value="Unassembled WGS sequence"/>
</dbReference>
<evidence type="ECO:0000256" key="1">
    <source>
        <dbReference type="ARBA" id="ARBA00004953"/>
    </source>
</evidence>
<dbReference type="GO" id="GO:0009236">
    <property type="term" value="P:cobalamin biosynthetic process"/>
    <property type="evidence" value="ECO:0007669"/>
    <property type="project" value="UniProtKB-UniPathway"/>
</dbReference>
<dbReference type="PANTHER" id="PTHR36925:SF1">
    <property type="entry name" value="COBALT-PRECORRIN-6A REDUCTASE"/>
    <property type="match status" value="1"/>
</dbReference>
<dbReference type="PROSITE" id="PS51014">
    <property type="entry name" value="COBK_CBIJ"/>
    <property type="match status" value="1"/>
</dbReference>
<dbReference type="NCBIfam" id="TIGR00715">
    <property type="entry name" value="precor6x_red"/>
    <property type="match status" value="1"/>
</dbReference>
<evidence type="ECO:0000256" key="2">
    <source>
        <dbReference type="ARBA" id="ARBA00022573"/>
    </source>
</evidence>
<evidence type="ECO:0000256" key="3">
    <source>
        <dbReference type="ARBA" id="ARBA00023002"/>
    </source>
</evidence>
<evidence type="ECO:0000313" key="4">
    <source>
        <dbReference type="EMBL" id="CPV65400.1"/>
    </source>
</evidence>
<dbReference type="InterPro" id="IPR003723">
    <property type="entry name" value="Precorrin-6x_reduct"/>
</dbReference>
<proteinExistence type="predicted"/>
<accession>A0A0U0ZSD8</accession>
<dbReference type="GO" id="GO:0016994">
    <property type="term" value="F:precorrin-6A reductase activity"/>
    <property type="evidence" value="ECO:0007669"/>
    <property type="project" value="UniProtKB-EC"/>
</dbReference>
<name>A0A0U0ZSD8_9MYCO</name>
<keyword evidence="3 4" id="KW-0560">Oxidoreductase</keyword>
<evidence type="ECO:0000313" key="5">
    <source>
        <dbReference type="Proteomes" id="UP000045782"/>
    </source>
</evidence>
<dbReference type="UniPathway" id="UPA00148"/>
<dbReference type="NCBIfam" id="NF005968">
    <property type="entry name" value="PRK08057.1-2"/>
    <property type="match status" value="1"/>
</dbReference>
<keyword evidence="2" id="KW-0169">Cobalamin biosynthesis</keyword>
<reference evidence="4 5" key="1">
    <citation type="submission" date="2015-03" db="EMBL/GenBank/DDBJ databases">
        <authorList>
            <person name="Murphy D."/>
        </authorList>
    </citation>
    <scope>NUCLEOTIDE SEQUENCE [LARGE SCALE GENOMIC DNA]</scope>
    <source>
        <strain evidence="4 5">PAP088</strain>
    </source>
</reference>
<dbReference type="AlphaFoldDB" id="A0A0U0ZSD8"/>